<dbReference type="RefSeq" id="XP_045097573.1">
    <property type="nucleotide sequence ID" value="XM_045244926.1"/>
</dbReference>
<dbReference type="Pfam" id="PF00018">
    <property type="entry name" value="SH3_1"/>
    <property type="match status" value="1"/>
</dbReference>
<dbReference type="PANTHER" id="PTHR22834:SF20">
    <property type="entry name" value="SH3 DOMAIN-CONTAINING PROTEIN"/>
    <property type="match status" value="1"/>
</dbReference>
<dbReference type="Gene3D" id="1.20.1270.60">
    <property type="entry name" value="Arfaptin homology (AH) domain/BAR domain"/>
    <property type="match status" value="1"/>
</dbReference>
<keyword evidence="7" id="KW-1185">Reference proteome</keyword>
<dbReference type="HOGENOM" id="CLU_253072_0_0_1"/>
<dbReference type="GO" id="GO:0005085">
    <property type="term" value="F:guanyl-nucleotide exchange factor activity"/>
    <property type="evidence" value="ECO:0000318"/>
    <property type="project" value="GO_Central"/>
</dbReference>
<feature type="domain" description="DH" evidence="5">
    <location>
        <begin position="521"/>
        <end position="716"/>
    </location>
</feature>
<dbReference type="FunFam" id="1.20.900.10:FF:000059">
    <property type="entry name" value="Protein CBG22463"/>
    <property type="match status" value="1"/>
</dbReference>
<evidence type="ECO:0000313" key="6">
    <source>
        <dbReference type="EMBL" id="CAP39045.2"/>
    </source>
</evidence>
<keyword evidence="1 2" id="KW-0728">SH3 domain</keyword>
<dbReference type="InterPro" id="IPR001452">
    <property type="entry name" value="SH3_domain"/>
</dbReference>
<dbReference type="Pfam" id="PF14604">
    <property type="entry name" value="SH3_9"/>
    <property type="match status" value="2"/>
</dbReference>
<dbReference type="SUPFAM" id="SSF103657">
    <property type="entry name" value="BAR/IMD domain-like"/>
    <property type="match status" value="1"/>
</dbReference>
<proteinExistence type="predicted"/>
<evidence type="ECO:0000259" key="4">
    <source>
        <dbReference type="PROSITE" id="PS50002"/>
    </source>
</evidence>
<dbReference type="FunFam" id="1.20.1270.60:FF:000122">
    <property type="entry name" value="Protein CBG22463"/>
    <property type="match status" value="1"/>
</dbReference>
<evidence type="ECO:0000256" key="3">
    <source>
        <dbReference type="SAM" id="MobiDB-lite"/>
    </source>
</evidence>
<gene>
    <name evidence="6 8" type="ORF">CBG22463</name>
    <name evidence="6" type="ORF">CBG_22463</name>
</gene>
<dbReference type="Pfam" id="PF00621">
    <property type="entry name" value="RhoGEF"/>
    <property type="match status" value="1"/>
</dbReference>
<dbReference type="CDD" id="cd00174">
    <property type="entry name" value="SH3"/>
    <property type="match status" value="2"/>
</dbReference>
<dbReference type="Proteomes" id="UP000008549">
    <property type="component" value="Unassembled WGS sequence"/>
</dbReference>
<feature type="compositionally biased region" description="Polar residues" evidence="3">
    <location>
        <begin position="424"/>
        <end position="434"/>
    </location>
</feature>
<dbReference type="KEGG" id="cbr:CBG_22463"/>
<feature type="region of interest" description="Disordered" evidence="3">
    <location>
        <begin position="1165"/>
        <end position="1248"/>
    </location>
</feature>
<feature type="domain" description="SH3" evidence="4">
    <location>
        <begin position="1514"/>
        <end position="1576"/>
    </location>
</feature>
<reference evidence="6 7" key="1">
    <citation type="journal article" date="2003" name="PLoS Biol.">
        <title>The genome sequence of Caenorhabditis briggsae: a platform for comparative genomics.</title>
        <authorList>
            <person name="Stein L.D."/>
            <person name="Bao Z."/>
            <person name="Blasiar D."/>
            <person name="Blumenthal T."/>
            <person name="Brent M.R."/>
            <person name="Chen N."/>
            <person name="Chinwalla A."/>
            <person name="Clarke L."/>
            <person name="Clee C."/>
            <person name="Coghlan A."/>
            <person name="Coulson A."/>
            <person name="D'Eustachio P."/>
            <person name="Fitch D.H."/>
            <person name="Fulton L.A."/>
            <person name="Fulton R.E."/>
            <person name="Griffiths-Jones S."/>
            <person name="Harris T.W."/>
            <person name="Hillier L.W."/>
            <person name="Kamath R."/>
            <person name="Kuwabara P.E."/>
            <person name="Mardis E.R."/>
            <person name="Marra M.A."/>
            <person name="Miner T.L."/>
            <person name="Minx P."/>
            <person name="Mullikin J.C."/>
            <person name="Plumb R.W."/>
            <person name="Rogers J."/>
            <person name="Schein J.E."/>
            <person name="Sohrmann M."/>
            <person name="Spieth J."/>
            <person name="Stajich J.E."/>
            <person name="Wei C."/>
            <person name="Willey D."/>
            <person name="Wilson R.K."/>
            <person name="Durbin R."/>
            <person name="Waterston R.H."/>
        </authorList>
    </citation>
    <scope>NUCLEOTIDE SEQUENCE [LARGE SCALE GENOMIC DNA]</scope>
    <source>
        <strain evidence="6 7">AF16</strain>
    </source>
</reference>
<feature type="compositionally biased region" description="Low complexity" evidence="3">
    <location>
        <begin position="1224"/>
        <end position="1239"/>
    </location>
</feature>
<dbReference type="SMART" id="SM00326">
    <property type="entry name" value="SH3"/>
    <property type="match status" value="3"/>
</dbReference>
<evidence type="ECO:0000256" key="2">
    <source>
        <dbReference type="PROSITE-ProRule" id="PRU00192"/>
    </source>
</evidence>
<evidence type="ECO:0000256" key="1">
    <source>
        <dbReference type="ARBA" id="ARBA00022443"/>
    </source>
</evidence>
<dbReference type="Gene3D" id="1.20.900.10">
    <property type="entry name" value="Dbl homology (DH) domain"/>
    <property type="match status" value="1"/>
</dbReference>
<dbReference type="FunCoup" id="A8Y2C4">
    <property type="interactions" value="336"/>
</dbReference>
<feature type="domain" description="SH3" evidence="4">
    <location>
        <begin position="216"/>
        <end position="276"/>
    </location>
</feature>
<sequence>MSQFLSWVRISNATQDPETRCSVAQDQIVKVVREDGDWCHIQTIEGATGRVPKVLTLPIVDPKRLPGEQIYCSTDSYTSIRSDDLSFAPFSIFGTFLLCFLFSNPLCSVERGCNCTPLNKKLAVRVLKFKKKFLVAKPSPSNPGYLDGYLVNDISVQIGRRGLLPETFLVNLNVPTSSTKNSEEEMKPSFTTDFSEDDVKYRTPVSARTARTENYSVAPYARAVYDFQGEFSNELSFAADEIINLRRRVDSEWLEGSIGSSRVGIFPAAFVQIIVDLPDDDVASVQNHRRSTATENDGIGFANVRHAFVGRQGDELTVNAGDTVRVLRMVNDEWVMCKDPDTEKTGIVPVGFLEVYLDDEDEDNQTGGAVMGRRGTGSGGNEFSFGTNRSSFIFTTNESTSDWRPPTNRTANNTDWATFGDPSKATSSSSKPNTQWATFGEEWIAPIQLSKSSAPARPPPPKQSSITSPTADIGDVSEMFGTVPSAPKAPQQQPSGVIHSASDFEIGLISATEGANNDEDKRCRIVEELISSELQFISDINSYTEFWISRPPCTSFFQAVDSTTLLNQKQKVVLKNGCAQIVQLSANLVQLLTNEQTKPAEAQQIGACFLQLRKPFAQTYGFYFRNIEHINALTNSAKHEKTMEAALLDIVKRMREGGAVVIDGPTAVSRPIQRATKYPLFLNEIVKLTPLVHTDHPKLTEAIKQMSNLGQKMNESKRRKELTQKYMSDDKQTFGEMLSKMTFHSLKKKSNRFTYRMGSSLGVVKLLRDTDFDRLVCELDSAERRLVRFNYMLVIYRKKMFHETRVLMHKKLVEPRKKALSNGEIDQQLQPFNHAVKIWANDVNMKIRDDIVKALRNIPKRLIKKRNDKLMDYEASRTKEKGSGKRDFAEIQKDYEALNTQVKQQLPKVTEYLTNVLATSMKQVSEQDKRLMETQRKLFNEAKSRQSDSNAPRSLITNNTQCFVDFYDTDRMKPLQKIANKAIQNMKQRARSASPTNKKGTSSGDLWAGQTSVLAPSATENLPTITEAPVVHIHKFRPQSQTERNTILEKAGAKGRLGDIFVSTTHYPTDQGMLKLALSEGKLLLVRQNDVVLAVNREVPSMWLCYNGYYNAMLPSNILKPYTSIEKGEDVAAQLISPVTQTPPKVVPAVPVAPAQKSQNLIDLEDLFGAPPPSSAPAPPPPQPNFADFSALPLQPTTTTQSTNYDWTSAAMTLPMAPPPPQGAAPQVAPQKQAPPTQQKSGPNYSLDLDDLFSGLSTIDWGAKTQQDLTPPVSAFRGIDHQTGLFNPSQLPDEAPPPLPVIMNPARDADPFAVNFDTTFGSGGSTTSSVKFPVSFDDPTTPTMTSLMPTTTAQIRSASAAAQPTSAWPMNSMMIRLSPATDSIPSGASCQNSNVSQPSAGQHLREHWRLFRYLSEDVTSSEFLFLLLAPLQPTTQSTLPPMYSAVPNDTMSMSYAVPPMYDVTPQTPLQPQPIAPKPIAPQQSTYDVPPSVVPPMYDQLPSETLTPSSPAIRPVLCQVKVDYDFLPQGSNQVEVREGEIIGVLQRTDDDGNPEWLLIKRASGQVGYVPAAYCRPT</sequence>
<protein>
    <submittedName>
        <fullName evidence="6">Protein CBG22463</fullName>
    </submittedName>
</protein>
<dbReference type="PROSITE" id="PS50002">
    <property type="entry name" value="SH3"/>
    <property type="match status" value="3"/>
</dbReference>
<dbReference type="SUPFAM" id="SSF50044">
    <property type="entry name" value="SH3-domain"/>
    <property type="match status" value="3"/>
</dbReference>
<dbReference type="STRING" id="6238.A8Y2C4"/>
<feature type="region of interest" description="Disordered" evidence="3">
    <location>
        <begin position="988"/>
        <end position="1007"/>
    </location>
</feature>
<evidence type="ECO:0000313" key="7">
    <source>
        <dbReference type="Proteomes" id="UP000008549"/>
    </source>
</evidence>
<dbReference type="InterPro" id="IPR036028">
    <property type="entry name" value="SH3-like_dom_sf"/>
</dbReference>
<dbReference type="SMART" id="SM00325">
    <property type="entry name" value="RhoGEF"/>
    <property type="match status" value="1"/>
</dbReference>
<dbReference type="InterPro" id="IPR035899">
    <property type="entry name" value="DBL_dom_sf"/>
</dbReference>
<feature type="domain" description="SH3" evidence="4">
    <location>
        <begin position="297"/>
        <end position="358"/>
    </location>
</feature>
<name>A8Y2C4_CAEBR</name>
<dbReference type="InterPro" id="IPR027267">
    <property type="entry name" value="AH/BAR_dom_sf"/>
</dbReference>
<feature type="compositionally biased region" description="Polar residues" evidence="3">
    <location>
        <begin position="397"/>
        <end position="416"/>
    </location>
</feature>
<organism evidence="6 7">
    <name type="scientific">Caenorhabditis briggsae</name>
    <dbReference type="NCBI Taxonomy" id="6238"/>
    <lineage>
        <taxon>Eukaryota</taxon>
        <taxon>Metazoa</taxon>
        <taxon>Ecdysozoa</taxon>
        <taxon>Nematoda</taxon>
        <taxon>Chromadorea</taxon>
        <taxon>Rhabditida</taxon>
        <taxon>Rhabditina</taxon>
        <taxon>Rhabditomorpha</taxon>
        <taxon>Rhabditoidea</taxon>
        <taxon>Rhabditidae</taxon>
        <taxon>Peloderinae</taxon>
        <taxon>Caenorhabditis</taxon>
    </lineage>
</organism>
<dbReference type="OMA" id="CYNGYYN"/>
<feature type="region of interest" description="Disordered" evidence="3">
    <location>
        <begin position="397"/>
        <end position="434"/>
    </location>
</feature>
<dbReference type="InParanoid" id="A8Y2C4"/>
<feature type="region of interest" description="Disordered" evidence="3">
    <location>
        <begin position="451"/>
        <end position="472"/>
    </location>
</feature>
<dbReference type="eggNOG" id="KOG3519">
    <property type="taxonomic scope" value="Eukaryota"/>
</dbReference>
<evidence type="ECO:0000313" key="8">
    <source>
        <dbReference type="WormBase" id="CBG22463"/>
    </source>
</evidence>
<reference evidence="6 7" key="2">
    <citation type="journal article" date="2011" name="PLoS Genet.">
        <title>Caenorhabditis briggsae recombinant inbred line genotypes reveal inter-strain incompatibility and the evolution of recombination.</title>
        <authorList>
            <person name="Ross J.A."/>
            <person name="Koboldt D.C."/>
            <person name="Staisch J.E."/>
            <person name="Chamberlin H.M."/>
            <person name="Gupta B.P."/>
            <person name="Miller R.D."/>
            <person name="Baird S.E."/>
            <person name="Haag E.S."/>
        </authorList>
    </citation>
    <scope>NUCLEOTIDE SEQUENCE [LARGE SCALE GENOMIC DNA]</scope>
    <source>
        <strain evidence="6 7">AF16</strain>
    </source>
</reference>
<dbReference type="PANTHER" id="PTHR22834">
    <property type="entry name" value="NUCLEAR FUSION PROTEIN FUS2"/>
    <property type="match status" value="1"/>
</dbReference>
<dbReference type="GeneID" id="8589003"/>
<dbReference type="WormBase" id="CBG22463">
    <property type="protein sequence ID" value="CBP44111"/>
    <property type="gene ID" value="WBGene00041016"/>
</dbReference>
<evidence type="ECO:0000259" key="5">
    <source>
        <dbReference type="PROSITE" id="PS50010"/>
    </source>
</evidence>
<feature type="compositionally biased region" description="Pro residues" evidence="3">
    <location>
        <begin position="1170"/>
        <end position="1184"/>
    </location>
</feature>
<dbReference type="InterPro" id="IPR000219">
    <property type="entry name" value="DH_dom"/>
</dbReference>
<dbReference type="SUPFAM" id="SSF48065">
    <property type="entry name" value="DBL homology domain (DH-domain)"/>
    <property type="match status" value="1"/>
</dbReference>
<dbReference type="GO" id="GO:0005737">
    <property type="term" value="C:cytoplasm"/>
    <property type="evidence" value="ECO:0000318"/>
    <property type="project" value="GO_Central"/>
</dbReference>
<dbReference type="EMBL" id="HE600907">
    <property type="protein sequence ID" value="CAP39045.2"/>
    <property type="molecule type" value="Genomic_DNA"/>
</dbReference>
<dbReference type="PROSITE" id="PS50010">
    <property type="entry name" value="DH_2"/>
    <property type="match status" value="1"/>
</dbReference>
<dbReference type="CTD" id="8589003"/>
<feature type="compositionally biased region" description="Low complexity" evidence="3">
    <location>
        <begin position="1190"/>
        <end position="1203"/>
    </location>
</feature>
<dbReference type="Gene3D" id="2.30.30.40">
    <property type="entry name" value="SH3 Domains"/>
    <property type="match status" value="3"/>
</dbReference>
<dbReference type="FunFam" id="2.30.30.40:FF:000333">
    <property type="entry name" value="Predicted protein"/>
    <property type="match status" value="1"/>
</dbReference>
<accession>A8Y2C4</accession>
<dbReference type="eggNOG" id="KOG2995">
    <property type="taxonomic scope" value="Eukaryota"/>
</dbReference>
<dbReference type="InterPro" id="IPR051492">
    <property type="entry name" value="Dynamin-Rho_GEF"/>
</dbReference>